<gene>
    <name evidence="3" type="ORF">EJ997_09440</name>
</gene>
<name>A0A3S9PYT8_9ACTO</name>
<keyword evidence="4" id="KW-1185">Reference proteome</keyword>
<organism evidence="3 4">
    <name type="scientific">Flaviflexus ciconiae</name>
    <dbReference type="NCBI Taxonomy" id="2496867"/>
    <lineage>
        <taxon>Bacteria</taxon>
        <taxon>Bacillati</taxon>
        <taxon>Actinomycetota</taxon>
        <taxon>Actinomycetes</taxon>
        <taxon>Actinomycetales</taxon>
        <taxon>Actinomycetaceae</taxon>
        <taxon>Flaviflexus</taxon>
    </lineage>
</organism>
<accession>A0A3S9PYT8</accession>
<dbReference type="InterPro" id="IPR046112">
    <property type="entry name" value="DUF6049"/>
</dbReference>
<dbReference type="RefSeq" id="WP_126704328.1">
    <property type="nucleotide sequence ID" value="NZ_CP034593.1"/>
</dbReference>
<proteinExistence type="predicted"/>
<sequence length="683" mass="73366">MKRIFAAATATALLFVAPLPASSKPASEETGIEIEITELTPVHSPGEALPLTIEVTNPGPAIAEASLHITAQASVPSFRNTMTSWLADTNVETTMMTLEAQTIEVPSGTTEIEFEIPAEIFTWGNTLATWGPRGIEASLEFEGARTVDRSILVTEPSYEQEAMPFTALVPITVGGDDLAAVPTTAERYEDSLLALESGELGDNEELPDPVIEAVQGSTDRVIGDIEALTSPGITLALDSSLAALEYGTLDLTEEALTDFADADHHELVLLPALDTDVAAWAQTGYDQYFATHADQMQRSTEALNQRAIAARTDLLFTPVSPSLATAALGLENGANTVVIDSSAIPSSEELYWTPSAHTRLELGQESDVLLVDNELSALLLNDEMSDVDKRQALLALTAIHYRERPNDSRPLVLALPRADRRDVDLADINELIGLLDETAWLDGATASDIEETPIVHVARGELTAPEEGENSVTARHLEELTEASEAIFSIGDLTTSPYIFRDAVEATYSVIGSWSLSTVPGEIDSRVESVEDMREELAGSVSVQESSTINLISQASELPVHVTSTLPFPITVDIDVQSEDRRLRFTERTARLQPDTTTTVGVPVRAIGSGDVTITVEVQSSEGHTIGAGTDIKIRVRADWENLGTAIIAGIFLIILIIGIVRSARRGKRSAPVSEADTIDLEE</sequence>
<evidence type="ECO:0000313" key="3">
    <source>
        <dbReference type="EMBL" id="AZQ77525.1"/>
    </source>
</evidence>
<dbReference type="OrthoDB" id="3267347at2"/>
<dbReference type="KEGG" id="flh:EJ997_09440"/>
<feature type="chain" id="PRO_5019433341" description="CARDB domain-containing protein" evidence="2">
    <location>
        <begin position="24"/>
        <end position="683"/>
    </location>
</feature>
<keyword evidence="2" id="KW-0732">Signal</keyword>
<dbReference type="AlphaFoldDB" id="A0A3S9PYT8"/>
<dbReference type="Pfam" id="PF19516">
    <property type="entry name" value="DUF6049"/>
    <property type="match status" value="1"/>
</dbReference>
<feature type="signal peptide" evidence="2">
    <location>
        <begin position="1"/>
        <end position="23"/>
    </location>
</feature>
<protein>
    <recommendedName>
        <fullName evidence="5">CARDB domain-containing protein</fullName>
    </recommendedName>
</protein>
<keyword evidence="1" id="KW-0472">Membrane</keyword>
<dbReference type="EMBL" id="CP034593">
    <property type="protein sequence ID" value="AZQ77525.1"/>
    <property type="molecule type" value="Genomic_DNA"/>
</dbReference>
<evidence type="ECO:0000256" key="2">
    <source>
        <dbReference type="SAM" id="SignalP"/>
    </source>
</evidence>
<evidence type="ECO:0000256" key="1">
    <source>
        <dbReference type="SAM" id="Phobius"/>
    </source>
</evidence>
<feature type="transmembrane region" description="Helical" evidence="1">
    <location>
        <begin position="643"/>
        <end position="661"/>
    </location>
</feature>
<keyword evidence="1" id="KW-1133">Transmembrane helix</keyword>
<evidence type="ECO:0008006" key="5">
    <source>
        <dbReference type="Google" id="ProtNLM"/>
    </source>
</evidence>
<reference evidence="3 4" key="1">
    <citation type="submission" date="2018-12" db="EMBL/GenBank/DDBJ databases">
        <title>Complete genome sequence of Flaviflexus sp. H23T48.</title>
        <authorList>
            <person name="Bae J.-W."/>
            <person name="Lee J.-Y."/>
        </authorList>
    </citation>
    <scope>NUCLEOTIDE SEQUENCE [LARGE SCALE GENOMIC DNA]</scope>
    <source>
        <strain evidence="3 4">H23T48</strain>
    </source>
</reference>
<evidence type="ECO:0000313" key="4">
    <source>
        <dbReference type="Proteomes" id="UP000280344"/>
    </source>
</evidence>
<dbReference type="Proteomes" id="UP000280344">
    <property type="component" value="Chromosome"/>
</dbReference>
<keyword evidence="1" id="KW-0812">Transmembrane</keyword>